<evidence type="ECO:0000313" key="7">
    <source>
        <dbReference type="EMBL" id="TXT02783.1"/>
    </source>
</evidence>
<sequence>YAHATMFITLLVLLCFNLLGEGFEVALPRVIDTLIGCAIAWAAVSYIWPDWQFRNLPRMLERATEANCRYLDAILEQYHQGRDNRLAYRIARRDAHNRDAELASVVSNMSSEPNVTPQIREAAFRLLCLNHTFTSYISALGAHREQLTNPEILAFLDDAVCYVDDALHHQPADEERVNEALASLKQRMQQLEPRADSKEPLVVQQVGLLIALLPEIGRLQRQITQVPQETPVSA</sequence>
<keyword evidence="2 5" id="KW-0812">Transmembrane</keyword>
<name>A0A5C9AR14_ECOLX</name>
<feature type="domain" description="Integral membrane bound transporter" evidence="6">
    <location>
        <begin position="1"/>
        <end position="42"/>
    </location>
</feature>
<feature type="non-terminal residue" evidence="7">
    <location>
        <position position="1"/>
    </location>
</feature>
<evidence type="ECO:0000313" key="8">
    <source>
        <dbReference type="Proteomes" id="UP000321461"/>
    </source>
</evidence>
<accession>A0A5C9AR14</accession>
<keyword evidence="4 5" id="KW-0472">Membrane</keyword>
<comment type="subcellular location">
    <subcellularLocation>
        <location evidence="1">Membrane</location>
        <topology evidence="1">Multi-pass membrane protein</topology>
    </subcellularLocation>
</comment>
<gene>
    <name evidence="7" type="ORF">FWK02_05360</name>
</gene>
<evidence type="ECO:0000256" key="4">
    <source>
        <dbReference type="ARBA" id="ARBA00023136"/>
    </source>
</evidence>
<evidence type="ECO:0000256" key="5">
    <source>
        <dbReference type="SAM" id="Phobius"/>
    </source>
</evidence>
<protein>
    <submittedName>
        <fullName evidence="7">TIGR01666 family membrane protein</fullName>
    </submittedName>
</protein>
<dbReference type="EMBL" id="VSBS01000113">
    <property type="protein sequence ID" value="TXT02783.1"/>
    <property type="molecule type" value="Genomic_DNA"/>
</dbReference>
<evidence type="ECO:0000259" key="6">
    <source>
        <dbReference type="Pfam" id="PF13515"/>
    </source>
</evidence>
<dbReference type="Pfam" id="PF13515">
    <property type="entry name" value="FUSC_2"/>
    <property type="match status" value="1"/>
</dbReference>
<dbReference type="AlphaFoldDB" id="A0A5C9AR14"/>
<keyword evidence="3 5" id="KW-1133">Transmembrane helix</keyword>
<proteinExistence type="predicted"/>
<dbReference type="Proteomes" id="UP000321461">
    <property type="component" value="Unassembled WGS sequence"/>
</dbReference>
<evidence type="ECO:0000256" key="1">
    <source>
        <dbReference type="ARBA" id="ARBA00004141"/>
    </source>
</evidence>
<dbReference type="InterPro" id="IPR049453">
    <property type="entry name" value="Memb_transporter_dom"/>
</dbReference>
<reference evidence="7 8" key="1">
    <citation type="submission" date="2019-08" db="EMBL/GenBank/DDBJ databases">
        <title>Whole genome analysis of cultivated E. coli strains isolated from CD patients and healthy donors.</title>
        <authorList>
            <person name="Siniagina M.N."/>
            <person name="Markelova M.I."/>
            <person name="Laikov A.V."/>
            <person name="Boulygina E.A."/>
            <person name="Khusnutdinova D.R."/>
            <person name="Kharchenko A."/>
            <person name="Grigoryeva T.V."/>
        </authorList>
    </citation>
    <scope>NUCLEOTIDE SEQUENCE [LARGE SCALE GENOMIC DNA]</scope>
    <source>
        <strain evidence="7 8">3_77_5</strain>
    </source>
</reference>
<comment type="caution">
    <text evidence="7">The sequence shown here is derived from an EMBL/GenBank/DDBJ whole genome shotgun (WGS) entry which is preliminary data.</text>
</comment>
<feature type="transmembrane region" description="Helical" evidence="5">
    <location>
        <begin position="30"/>
        <end position="49"/>
    </location>
</feature>
<dbReference type="GO" id="GO:0016020">
    <property type="term" value="C:membrane"/>
    <property type="evidence" value="ECO:0007669"/>
    <property type="project" value="UniProtKB-SubCell"/>
</dbReference>
<organism evidence="7 8">
    <name type="scientific">Escherichia coli</name>
    <dbReference type="NCBI Taxonomy" id="562"/>
    <lineage>
        <taxon>Bacteria</taxon>
        <taxon>Pseudomonadati</taxon>
        <taxon>Pseudomonadota</taxon>
        <taxon>Gammaproteobacteria</taxon>
        <taxon>Enterobacterales</taxon>
        <taxon>Enterobacteriaceae</taxon>
        <taxon>Escherichia</taxon>
    </lineage>
</organism>
<evidence type="ECO:0000256" key="2">
    <source>
        <dbReference type="ARBA" id="ARBA00022692"/>
    </source>
</evidence>
<evidence type="ECO:0000256" key="3">
    <source>
        <dbReference type="ARBA" id="ARBA00022989"/>
    </source>
</evidence>